<accession>A0A6P4ZYZ2</accession>
<dbReference type="Proteomes" id="UP000515135">
    <property type="component" value="Unplaced"/>
</dbReference>
<dbReference type="GO" id="GO:0005811">
    <property type="term" value="C:lipid droplet"/>
    <property type="evidence" value="ECO:0007669"/>
    <property type="project" value="TreeGrafter"/>
</dbReference>
<evidence type="ECO:0000256" key="1">
    <source>
        <dbReference type="ARBA" id="ARBA00023098"/>
    </source>
</evidence>
<feature type="short sequence motif" description="DGA/G" evidence="2">
    <location>
        <begin position="200"/>
        <end position="202"/>
    </location>
</feature>
<feature type="short sequence motif" description="GXGXXG" evidence="2">
    <location>
        <begin position="47"/>
        <end position="52"/>
    </location>
</feature>
<evidence type="ECO:0000313" key="6">
    <source>
        <dbReference type="RefSeq" id="XP_019634811.1"/>
    </source>
</evidence>
<dbReference type="PROSITE" id="PS51635">
    <property type="entry name" value="PNPLA"/>
    <property type="match status" value="1"/>
</dbReference>
<dbReference type="Gene3D" id="3.40.1090.10">
    <property type="entry name" value="Cytosolic phospholipase A2 catalytic domain"/>
    <property type="match status" value="2"/>
</dbReference>
<proteinExistence type="predicted"/>
<keyword evidence="1 2" id="KW-0443">Lipid metabolism</keyword>
<gene>
    <name evidence="6" type="primary">LOC109477834</name>
</gene>
<dbReference type="KEGG" id="bbel:109477834"/>
<evidence type="ECO:0000256" key="2">
    <source>
        <dbReference type="PROSITE-ProRule" id="PRU01161"/>
    </source>
</evidence>
<keyword evidence="3" id="KW-1133">Transmembrane helix</keyword>
<dbReference type="GeneID" id="109477834"/>
<dbReference type="GO" id="GO:0019433">
    <property type="term" value="P:triglyceride catabolic process"/>
    <property type="evidence" value="ECO:0007669"/>
    <property type="project" value="TreeGrafter"/>
</dbReference>
<dbReference type="AlphaFoldDB" id="A0A6P4ZYZ2"/>
<evidence type="ECO:0000256" key="3">
    <source>
        <dbReference type="SAM" id="Phobius"/>
    </source>
</evidence>
<keyword evidence="2" id="KW-0442">Lipid degradation</keyword>
<name>A0A6P4ZYZ2_BRABE</name>
<dbReference type="RefSeq" id="XP_019634811.1">
    <property type="nucleotide sequence ID" value="XM_019779252.1"/>
</dbReference>
<feature type="transmembrane region" description="Helical" evidence="3">
    <location>
        <begin position="69"/>
        <end position="91"/>
    </location>
</feature>
<feature type="active site" description="Nucleophile" evidence="2">
    <location>
        <position position="80"/>
    </location>
</feature>
<dbReference type="PANTHER" id="PTHR12406">
    <property type="entry name" value="CALCIUM-INDEPENDENT PHOSPHOLIPASE A2 IPLA2 -RELATED"/>
    <property type="match status" value="1"/>
</dbReference>
<dbReference type="GO" id="GO:0016020">
    <property type="term" value="C:membrane"/>
    <property type="evidence" value="ECO:0007669"/>
    <property type="project" value="TreeGrafter"/>
</dbReference>
<feature type="active site" description="Proton acceptor" evidence="2">
    <location>
        <position position="200"/>
    </location>
</feature>
<organism evidence="5 6">
    <name type="scientific">Branchiostoma belcheri</name>
    <name type="common">Amphioxus</name>
    <dbReference type="NCBI Taxonomy" id="7741"/>
    <lineage>
        <taxon>Eukaryota</taxon>
        <taxon>Metazoa</taxon>
        <taxon>Chordata</taxon>
        <taxon>Cephalochordata</taxon>
        <taxon>Leptocardii</taxon>
        <taxon>Amphioxiformes</taxon>
        <taxon>Branchiostomatidae</taxon>
        <taxon>Branchiostoma</taxon>
    </lineage>
</organism>
<reference evidence="6" key="1">
    <citation type="submission" date="2025-08" db="UniProtKB">
        <authorList>
            <consortium name="RefSeq"/>
        </authorList>
    </citation>
    <scope>IDENTIFICATION</scope>
    <source>
        <tissue evidence="6">Gonad</tissue>
    </source>
</reference>
<keyword evidence="3" id="KW-0812">Transmembrane</keyword>
<dbReference type="GO" id="GO:0005737">
    <property type="term" value="C:cytoplasm"/>
    <property type="evidence" value="ECO:0007669"/>
    <property type="project" value="TreeGrafter"/>
</dbReference>
<feature type="transmembrane region" description="Helical" evidence="3">
    <location>
        <begin position="37"/>
        <end position="57"/>
    </location>
</feature>
<keyword evidence="5" id="KW-1185">Reference proteome</keyword>
<evidence type="ECO:0000313" key="5">
    <source>
        <dbReference type="Proteomes" id="UP000515135"/>
    </source>
</evidence>
<evidence type="ECO:0000259" key="4">
    <source>
        <dbReference type="PROSITE" id="PS51635"/>
    </source>
</evidence>
<keyword evidence="3" id="KW-0472">Membrane</keyword>
<dbReference type="SUPFAM" id="SSF52151">
    <property type="entry name" value="FabD/lysophospholipase-like"/>
    <property type="match status" value="1"/>
</dbReference>
<keyword evidence="2" id="KW-0378">Hydrolase</keyword>
<dbReference type="InterPro" id="IPR016035">
    <property type="entry name" value="Acyl_Trfase/lysoPLipase"/>
</dbReference>
<dbReference type="Pfam" id="PF01734">
    <property type="entry name" value="Patatin"/>
    <property type="match status" value="1"/>
</dbReference>
<dbReference type="PANTHER" id="PTHR12406:SF7">
    <property type="entry name" value="PATATIN-LIKE PHOSPHOLIPASE DOMAIN-CONTAINING PROTEIN 4"/>
    <property type="match status" value="1"/>
</dbReference>
<feature type="domain" description="PNPLA" evidence="4">
    <location>
        <begin position="43"/>
        <end position="213"/>
    </location>
</feature>
<sequence length="306" mass="34782">MQKRLVQLNMSMFDPHMLSNQTTRFTRRLGRPTTHQGITRMNMTFAGCGFLGIYHLGVTSCLLKHGQALLSQVTCFAGASAGSLAAAMMVLGRDRLQYSLDFTYGVAAEIRDLPLGAFNPRFNMLEKLRHFLEEMLPSNAHELANHRLHIAVTRVRDSRGEIISTFNSREELILILLGSCFIPYYCGRDYPVFRGEKWLDGGWTDNLPRPQFGGPTITVSPFSGNHDICPQDNPGRNWHLHVANQSLRVNPANTRRGIHALKPPKQEVLEEYYTRGFQDMENYLKEKGYFDVEAQNGLYVERETTV</sequence>
<dbReference type="InterPro" id="IPR002641">
    <property type="entry name" value="PNPLA_dom"/>
</dbReference>
<feature type="short sequence motif" description="GXSXG" evidence="2">
    <location>
        <begin position="78"/>
        <end position="82"/>
    </location>
</feature>
<dbReference type="GO" id="GO:0004806">
    <property type="term" value="F:triacylglycerol lipase activity"/>
    <property type="evidence" value="ECO:0007669"/>
    <property type="project" value="TreeGrafter"/>
</dbReference>
<dbReference type="InterPro" id="IPR033562">
    <property type="entry name" value="PLPL"/>
</dbReference>
<dbReference type="OrthoDB" id="197155at2759"/>
<dbReference type="GO" id="GO:0055088">
    <property type="term" value="P:lipid homeostasis"/>
    <property type="evidence" value="ECO:0007669"/>
    <property type="project" value="TreeGrafter"/>
</dbReference>
<protein>
    <submittedName>
        <fullName evidence="6">Patatin-like phospholipase domain-containing protein 4</fullName>
    </submittedName>
</protein>